<accession>A0ABN7VML3</accession>
<proteinExistence type="predicted"/>
<dbReference type="Proteomes" id="UP000789901">
    <property type="component" value="Unassembled WGS sequence"/>
</dbReference>
<evidence type="ECO:0000313" key="2">
    <source>
        <dbReference type="Proteomes" id="UP000789901"/>
    </source>
</evidence>
<reference evidence="1 2" key="1">
    <citation type="submission" date="2021-06" db="EMBL/GenBank/DDBJ databases">
        <authorList>
            <person name="Kallberg Y."/>
            <person name="Tangrot J."/>
            <person name="Rosling A."/>
        </authorList>
    </citation>
    <scope>NUCLEOTIDE SEQUENCE [LARGE SCALE GENOMIC DNA]</scope>
    <source>
        <strain evidence="1 2">120-4 pot B 10/14</strain>
    </source>
</reference>
<name>A0ABN7VML3_GIGMA</name>
<comment type="caution">
    <text evidence="1">The sequence shown here is derived from an EMBL/GenBank/DDBJ whole genome shotgun (WGS) entry which is preliminary data.</text>
</comment>
<feature type="non-terminal residue" evidence="1">
    <location>
        <position position="1"/>
    </location>
</feature>
<keyword evidence="2" id="KW-1185">Reference proteome</keyword>
<evidence type="ECO:0000313" key="1">
    <source>
        <dbReference type="EMBL" id="CAG8786057.1"/>
    </source>
</evidence>
<protein>
    <submittedName>
        <fullName evidence="1">11468_t:CDS:1</fullName>
    </submittedName>
</protein>
<sequence>FSANIFDHHIEGLTISTPPLGCIIDTLEHLSPIIQTTDNLDLALYLPPDLEILLNYPLPIQHTPSSN</sequence>
<dbReference type="EMBL" id="CAJVQB010017954">
    <property type="protein sequence ID" value="CAG8786057.1"/>
    <property type="molecule type" value="Genomic_DNA"/>
</dbReference>
<gene>
    <name evidence="1" type="ORF">GMARGA_LOCUS20458</name>
</gene>
<organism evidence="1 2">
    <name type="scientific">Gigaspora margarita</name>
    <dbReference type="NCBI Taxonomy" id="4874"/>
    <lineage>
        <taxon>Eukaryota</taxon>
        <taxon>Fungi</taxon>
        <taxon>Fungi incertae sedis</taxon>
        <taxon>Mucoromycota</taxon>
        <taxon>Glomeromycotina</taxon>
        <taxon>Glomeromycetes</taxon>
        <taxon>Diversisporales</taxon>
        <taxon>Gigasporaceae</taxon>
        <taxon>Gigaspora</taxon>
    </lineage>
</organism>